<evidence type="ECO:0000313" key="8">
    <source>
        <dbReference type="EMBL" id="OUM20206.1"/>
    </source>
</evidence>
<organism evidence="8 9">
    <name type="scientific">Butyricicoccus porcorum</name>
    <dbReference type="NCBI Taxonomy" id="1945634"/>
    <lineage>
        <taxon>Bacteria</taxon>
        <taxon>Bacillati</taxon>
        <taxon>Bacillota</taxon>
        <taxon>Clostridia</taxon>
        <taxon>Eubacteriales</taxon>
        <taxon>Butyricicoccaceae</taxon>
        <taxon>Butyricicoccus</taxon>
    </lineage>
</organism>
<dbReference type="HAMAP" id="MF_00675">
    <property type="entry name" value="UxaC"/>
    <property type="match status" value="1"/>
</dbReference>
<dbReference type="EMBL" id="NHOC01000007">
    <property type="protein sequence ID" value="OUM20206.1"/>
    <property type="molecule type" value="Genomic_DNA"/>
</dbReference>
<dbReference type="Proteomes" id="UP000194903">
    <property type="component" value="Unassembled WGS sequence"/>
</dbReference>
<dbReference type="InterPro" id="IPR032466">
    <property type="entry name" value="Metal_Hydrolase"/>
</dbReference>
<comment type="catalytic activity">
    <reaction evidence="1 7">
        <text>D-glucuronate = D-fructuronate</text>
        <dbReference type="Rhea" id="RHEA:13049"/>
        <dbReference type="ChEBI" id="CHEBI:58720"/>
        <dbReference type="ChEBI" id="CHEBI:59863"/>
        <dbReference type="EC" id="5.3.1.12"/>
    </reaction>
</comment>
<proteinExistence type="inferred from homology"/>
<dbReference type="RefSeq" id="WP_087020322.1">
    <property type="nucleotide sequence ID" value="NZ_NHOC01000007.1"/>
</dbReference>
<dbReference type="Gene3D" id="3.20.20.140">
    <property type="entry name" value="Metal-dependent hydrolases"/>
    <property type="match status" value="1"/>
</dbReference>
<comment type="caution">
    <text evidence="8">The sequence shown here is derived from an EMBL/GenBank/DDBJ whole genome shotgun (WGS) entry which is preliminary data.</text>
</comment>
<comment type="catalytic activity">
    <reaction evidence="7">
        <text>aldehydo-D-galacturonate = keto-D-tagaturonate</text>
        <dbReference type="Rhea" id="RHEA:27702"/>
        <dbReference type="ChEBI" id="CHEBI:12952"/>
        <dbReference type="ChEBI" id="CHEBI:17886"/>
    </reaction>
</comment>
<accession>A0A252F362</accession>
<evidence type="ECO:0000256" key="1">
    <source>
        <dbReference type="ARBA" id="ARBA00001165"/>
    </source>
</evidence>
<dbReference type="AlphaFoldDB" id="A0A252F362"/>
<dbReference type="Gene3D" id="1.10.2020.10">
    <property type="entry name" value="uronate isomerase, domain 2, chain A"/>
    <property type="match status" value="1"/>
</dbReference>
<evidence type="ECO:0000256" key="7">
    <source>
        <dbReference type="HAMAP-Rule" id="MF_00675"/>
    </source>
</evidence>
<dbReference type="SUPFAM" id="SSF51556">
    <property type="entry name" value="Metallo-dependent hydrolases"/>
    <property type="match status" value="1"/>
</dbReference>
<evidence type="ECO:0000256" key="6">
    <source>
        <dbReference type="ARBA" id="ARBA00023235"/>
    </source>
</evidence>
<evidence type="ECO:0000256" key="5">
    <source>
        <dbReference type="ARBA" id="ARBA00020555"/>
    </source>
</evidence>
<name>A0A252F362_9FIRM</name>
<dbReference type="OrthoDB" id="9766564at2"/>
<dbReference type="PANTHER" id="PTHR30068:SF4">
    <property type="entry name" value="URONATE ISOMERASE"/>
    <property type="match status" value="1"/>
</dbReference>
<dbReference type="InterPro" id="IPR003766">
    <property type="entry name" value="Uronate_isomerase"/>
</dbReference>
<evidence type="ECO:0000256" key="3">
    <source>
        <dbReference type="ARBA" id="ARBA00008397"/>
    </source>
</evidence>
<evidence type="ECO:0000313" key="9">
    <source>
        <dbReference type="Proteomes" id="UP000194903"/>
    </source>
</evidence>
<gene>
    <name evidence="7" type="primary">uxaC</name>
    <name evidence="8" type="ORF">CBW42_09160</name>
</gene>
<dbReference type="GO" id="GO:0019698">
    <property type="term" value="P:D-galacturonate catabolic process"/>
    <property type="evidence" value="ECO:0007669"/>
    <property type="project" value="TreeGrafter"/>
</dbReference>
<dbReference type="GO" id="GO:0008880">
    <property type="term" value="F:glucuronate isomerase activity"/>
    <property type="evidence" value="ECO:0007669"/>
    <property type="project" value="UniProtKB-UniRule"/>
</dbReference>
<sequence>MKPFLDQDFLLSTETAKKLYHEVAEQMPIIDYHCHINPQEIAEDRKFDNISQVWLGGDHYKWRVMRAAGTTEDKVTGDADDREKFRAFAATMPQLIGNPLYHWSHLELQRGFGITEPLTPDNADEIYDKCNEILKGYSARSLMEKFNVKAICTTDDPVDDLHWHELIAADESFSIKVLPAFRPDKAVNIEKPGFDAYIRKLSGVVGRELTSAEDVAAALCERIAYFGAKGCLCADHGLDYCMYAAPDSAAANEAFALAMAGKKPDQALADAYKTLVTIACAKKYTELNWVMQIHFGCLRDNNKPQFAKLGPDTGYDAVNSQSGVENVAPLLNAFAENDGLPKIILYSLNPVDNTAIATIMACFQGGGVAGKMQQGSAWWFNDNRPGMRQQLIDLASNGVLGRFVGMLTDSRSFLSYTRHEYFRRVLCELIGEWVESGQYPADETQLRKLVEDLCYHNTNEFFRFGV</sequence>
<dbReference type="PANTHER" id="PTHR30068">
    <property type="entry name" value="URONATE ISOMERASE"/>
    <property type="match status" value="1"/>
</dbReference>
<protein>
    <recommendedName>
        <fullName evidence="5 7">Uronate isomerase</fullName>
        <ecNumber evidence="4 7">5.3.1.12</ecNumber>
    </recommendedName>
    <alternativeName>
        <fullName evidence="7">Glucuronate isomerase</fullName>
    </alternativeName>
    <alternativeName>
        <fullName evidence="7">Uronic isomerase</fullName>
    </alternativeName>
</protein>
<comment type="pathway">
    <text evidence="2 7">Carbohydrate metabolism; pentose and glucuronate interconversion.</text>
</comment>
<reference evidence="8 9" key="1">
    <citation type="submission" date="2017-05" db="EMBL/GenBank/DDBJ databases">
        <title>Butyricicoccus porcorum sp. nov. a butyrate-producing bacterium from the swine intestinal tract.</title>
        <authorList>
            <person name="Trachsel J."/>
            <person name="Humphrey S."/>
            <person name="Allen H.K."/>
        </authorList>
    </citation>
    <scope>NUCLEOTIDE SEQUENCE [LARGE SCALE GENOMIC DNA]</scope>
    <source>
        <strain evidence="8">BB10</strain>
    </source>
</reference>
<evidence type="ECO:0000256" key="2">
    <source>
        <dbReference type="ARBA" id="ARBA00004892"/>
    </source>
</evidence>
<comment type="similarity">
    <text evidence="3 7">Belongs to the metallo-dependent hydrolases superfamily. Uronate isomerase family.</text>
</comment>
<dbReference type="EC" id="5.3.1.12" evidence="4 7"/>
<evidence type="ECO:0000256" key="4">
    <source>
        <dbReference type="ARBA" id="ARBA00012546"/>
    </source>
</evidence>
<dbReference type="UniPathway" id="UPA00246"/>
<dbReference type="Pfam" id="PF02614">
    <property type="entry name" value="UxaC"/>
    <property type="match status" value="1"/>
</dbReference>
<keyword evidence="9" id="KW-1185">Reference proteome</keyword>
<dbReference type="GO" id="GO:0042840">
    <property type="term" value="P:D-glucuronate catabolic process"/>
    <property type="evidence" value="ECO:0007669"/>
    <property type="project" value="TreeGrafter"/>
</dbReference>
<keyword evidence="6 7" id="KW-0413">Isomerase</keyword>
<dbReference type="NCBIfam" id="NF002794">
    <property type="entry name" value="PRK02925.1"/>
    <property type="match status" value="1"/>
</dbReference>